<dbReference type="PRINTS" id="PR00471">
    <property type="entry name" value="ACETATEKNASE"/>
</dbReference>
<evidence type="ECO:0000256" key="7">
    <source>
        <dbReference type="RuleBase" id="RU003835"/>
    </source>
</evidence>
<dbReference type="InterPro" id="IPR004372">
    <property type="entry name" value="Ac/propionate_kinase"/>
</dbReference>
<dbReference type="GO" id="GO:0006083">
    <property type="term" value="P:acetate metabolic process"/>
    <property type="evidence" value="ECO:0007669"/>
    <property type="project" value="TreeGrafter"/>
</dbReference>
<evidence type="ECO:0000256" key="4">
    <source>
        <dbReference type="ARBA" id="ARBA00022777"/>
    </source>
</evidence>
<evidence type="ECO:0000256" key="2">
    <source>
        <dbReference type="ARBA" id="ARBA00022679"/>
    </source>
</evidence>
<dbReference type="NCBIfam" id="TIGR00016">
    <property type="entry name" value="ackA"/>
    <property type="match status" value="1"/>
</dbReference>
<dbReference type="Gene3D" id="3.30.420.40">
    <property type="match status" value="2"/>
</dbReference>
<organism evidence="8 9">
    <name type="scientific">Euzebya pacifica</name>
    <dbReference type="NCBI Taxonomy" id="1608957"/>
    <lineage>
        <taxon>Bacteria</taxon>
        <taxon>Bacillati</taxon>
        <taxon>Actinomycetota</taxon>
        <taxon>Nitriliruptoria</taxon>
        <taxon>Euzebyales</taxon>
    </lineage>
</organism>
<dbReference type="InterPro" id="IPR023865">
    <property type="entry name" value="Aliphatic_acid_kinase_CS"/>
</dbReference>
<dbReference type="GO" id="GO:0005524">
    <property type="term" value="F:ATP binding"/>
    <property type="evidence" value="ECO:0007669"/>
    <property type="project" value="UniProtKB-KW"/>
</dbReference>
<comment type="subcellular location">
    <subcellularLocation>
        <location evidence="6">Cytoplasm</location>
    </subcellularLocation>
</comment>
<keyword evidence="3 6" id="KW-0547">Nucleotide-binding</keyword>
<evidence type="ECO:0000256" key="3">
    <source>
        <dbReference type="ARBA" id="ARBA00022741"/>
    </source>
</evidence>
<feature type="binding site" evidence="6">
    <location>
        <position position="68"/>
    </location>
    <ligand>
        <name>substrate</name>
    </ligand>
</feature>
<dbReference type="AlphaFoldDB" id="A0A346XS25"/>
<dbReference type="CDD" id="cd24010">
    <property type="entry name" value="ASKHA_NBD_AcK_PK"/>
    <property type="match status" value="1"/>
</dbReference>
<comment type="function">
    <text evidence="6">Catalyzes the formation of acetyl phosphate from acetate and ATP. Can also catalyze the reverse reaction.</text>
</comment>
<dbReference type="HAMAP" id="MF_00020">
    <property type="entry name" value="Acetate_kinase"/>
    <property type="match status" value="1"/>
</dbReference>
<keyword evidence="9" id="KW-1185">Reference proteome</keyword>
<feature type="active site" description="Proton donor/acceptor" evidence="6">
    <location>
        <position position="125"/>
    </location>
</feature>
<feature type="binding site" evidence="6">
    <location>
        <position position="14"/>
    </location>
    <ligand>
        <name>ATP</name>
        <dbReference type="ChEBI" id="CHEBI:30616"/>
    </ligand>
</feature>
<evidence type="ECO:0000313" key="9">
    <source>
        <dbReference type="Proteomes" id="UP000264006"/>
    </source>
</evidence>
<dbReference type="EMBL" id="CP031165">
    <property type="protein sequence ID" value="AXV05022.1"/>
    <property type="molecule type" value="Genomic_DNA"/>
</dbReference>
<feature type="site" description="Transition state stabilizer" evidence="6">
    <location>
        <position position="157"/>
    </location>
</feature>
<evidence type="ECO:0000256" key="5">
    <source>
        <dbReference type="ARBA" id="ARBA00022840"/>
    </source>
</evidence>
<keyword evidence="2 6" id="KW-0808">Transferase</keyword>
<dbReference type="PANTHER" id="PTHR21060:SF15">
    <property type="entry name" value="ACETATE KINASE-RELATED"/>
    <property type="match status" value="1"/>
</dbReference>
<dbReference type="RefSeq" id="WP_114589885.1">
    <property type="nucleotide sequence ID" value="NZ_CP031165.1"/>
</dbReference>
<comment type="pathway">
    <text evidence="6">Metabolic intermediate biosynthesis; acetyl-CoA biosynthesis; acetyl-CoA from acetate: step 1/2.</text>
</comment>
<feature type="binding site" evidence="6">
    <location>
        <begin position="259"/>
        <end position="261"/>
    </location>
    <ligand>
        <name>ATP</name>
        <dbReference type="ChEBI" id="CHEBI:30616"/>
    </ligand>
</feature>
<dbReference type="PROSITE" id="PS01075">
    <property type="entry name" value="ACETATE_KINASE_1"/>
    <property type="match status" value="1"/>
</dbReference>
<dbReference type="Pfam" id="PF00871">
    <property type="entry name" value="Acetate_kinase"/>
    <property type="match status" value="1"/>
</dbReference>
<comment type="cofactor">
    <cofactor evidence="6">
        <name>Mg(2+)</name>
        <dbReference type="ChEBI" id="CHEBI:18420"/>
    </cofactor>
    <cofactor evidence="6">
        <name>Mn(2+)</name>
        <dbReference type="ChEBI" id="CHEBI:29035"/>
    </cofactor>
    <text evidence="6">Mg(2+). Can also accept Mn(2+).</text>
</comment>
<proteinExistence type="inferred from homology"/>
<dbReference type="PIRSF" id="PIRSF000722">
    <property type="entry name" value="Acetate_prop_kin"/>
    <property type="match status" value="1"/>
</dbReference>
<sequence length="375" mass="39325">MRVLVLNAGSSSLKYRLLADDDTPLVDGIVERIGEEGGVADHTDAIDRVVADLTDAGLDDTVEAVGHRVVHGGATLTEPVLIDDDVIATIESLVPLAPLHNPANLLGIRASMARRPNLPQVAVFDTAFHATIPPAAHRYALPEWTFTEHGVRRYGFHGTSHAWVSRAAADHLGKPLADTKLVTLHLGNGASAAAIDGGVCVDTSMGMAPLEGLVMGTRSGDVDPAVIFHLMREDGLSGSAVEDLLTRQSGLKGLSGDNDMRTIEQRAGEGDEAAKLALDVTVHRLVRYVGAFAAVLGGMDALVFTAGIGEHSALIRRRVCERLGFLGVSLDEAANIAAVGPDRSTTISTGPTPVLVVPTDEEAEIAHRVRAVVAG</sequence>
<dbReference type="UniPathway" id="UPA00340">
    <property type="reaction ID" value="UER00458"/>
</dbReference>
<dbReference type="GO" id="GO:0006085">
    <property type="term" value="P:acetyl-CoA biosynthetic process"/>
    <property type="evidence" value="ECO:0007669"/>
    <property type="project" value="UniProtKB-UniRule"/>
</dbReference>
<reference evidence="8 9" key="1">
    <citation type="submission" date="2018-09" db="EMBL/GenBank/DDBJ databases">
        <title>Complete genome sequence of Euzebya sp. DY32-46 isolated from seawater of Pacific Ocean.</title>
        <authorList>
            <person name="Xu L."/>
            <person name="Wu Y.-H."/>
            <person name="Xu X.-W."/>
        </authorList>
    </citation>
    <scope>NUCLEOTIDE SEQUENCE [LARGE SCALE GENOMIC DNA]</scope>
    <source>
        <strain evidence="8 9">DY32-46</strain>
    </source>
</reference>
<dbReference type="GO" id="GO:0008776">
    <property type="term" value="F:acetate kinase activity"/>
    <property type="evidence" value="ECO:0007669"/>
    <property type="project" value="UniProtKB-UniRule"/>
</dbReference>
<dbReference type="EC" id="2.7.2.1" evidence="6"/>
<dbReference type="PANTHER" id="PTHR21060">
    <property type="entry name" value="ACETATE KINASE"/>
    <property type="match status" value="1"/>
</dbReference>
<dbReference type="PROSITE" id="PS01076">
    <property type="entry name" value="ACETATE_KINASE_2"/>
    <property type="match status" value="1"/>
</dbReference>
<keyword evidence="6" id="KW-0963">Cytoplasm</keyword>
<keyword evidence="5 6" id="KW-0067">ATP-binding</keyword>
<dbReference type="GO" id="GO:0005737">
    <property type="term" value="C:cytoplasm"/>
    <property type="evidence" value="ECO:0007669"/>
    <property type="project" value="UniProtKB-SubCell"/>
</dbReference>
<feature type="binding site" evidence="6">
    <location>
        <position position="361"/>
    </location>
    <ligand>
        <name>Mg(2+)</name>
        <dbReference type="ChEBI" id="CHEBI:18420"/>
    </ligand>
</feature>
<comment type="similarity">
    <text evidence="1 6 7">Belongs to the acetokinase family.</text>
</comment>
<dbReference type="KEGG" id="euz:DVS28_a0315"/>
<feature type="binding site" evidence="6">
    <location>
        <begin position="307"/>
        <end position="311"/>
    </location>
    <ligand>
        <name>ATP</name>
        <dbReference type="ChEBI" id="CHEBI:30616"/>
    </ligand>
</feature>
<evidence type="ECO:0000313" key="8">
    <source>
        <dbReference type="EMBL" id="AXV05022.1"/>
    </source>
</evidence>
<accession>A0A346XS25</accession>
<evidence type="ECO:0000256" key="6">
    <source>
        <dbReference type="HAMAP-Rule" id="MF_00020"/>
    </source>
</evidence>
<keyword evidence="6" id="KW-0479">Metal-binding</keyword>
<comment type="catalytic activity">
    <reaction evidence="6">
        <text>acetate + ATP = acetyl phosphate + ADP</text>
        <dbReference type="Rhea" id="RHEA:11352"/>
        <dbReference type="ChEBI" id="CHEBI:22191"/>
        <dbReference type="ChEBI" id="CHEBI:30089"/>
        <dbReference type="ChEBI" id="CHEBI:30616"/>
        <dbReference type="ChEBI" id="CHEBI:456216"/>
        <dbReference type="EC" id="2.7.2.1"/>
    </reaction>
</comment>
<dbReference type="OrthoDB" id="9802453at2"/>
<keyword evidence="4 6" id="KW-0418">Kinase</keyword>
<comment type="subunit">
    <text evidence="6">Homodimer.</text>
</comment>
<dbReference type="GO" id="GO:0000287">
    <property type="term" value="F:magnesium ion binding"/>
    <property type="evidence" value="ECO:0007669"/>
    <property type="project" value="UniProtKB-UniRule"/>
</dbReference>
<feature type="binding site" evidence="6">
    <location>
        <begin position="185"/>
        <end position="189"/>
    </location>
    <ligand>
        <name>ATP</name>
        <dbReference type="ChEBI" id="CHEBI:30616"/>
    </ligand>
</feature>
<dbReference type="Proteomes" id="UP000264006">
    <property type="component" value="Chromosome"/>
</dbReference>
<feature type="site" description="Transition state stabilizer" evidence="6">
    <location>
        <position position="218"/>
    </location>
</feature>
<feature type="binding site" evidence="6">
    <location>
        <position position="7"/>
    </location>
    <ligand>
        <name>Mg(2+)</name>
        <dbReference type="ChEBI" id="CHEBI:18420"/>
    </ligand>
</feature>
<gene>
    <name evidence="6" type="primary">ackA</name>
    <name evidence="8" type="ORF">DVS28_a0315</name>
</gene>
<protein>
    <recommendedName>
        <fullName evidence="6">Acetate kinase</fullName>
        <ecNumber evidence="6">2.7.2.1</ecNumber>
    </recommendedName>
    <alternativeName>
        <fullName evidence="6">Acetokinase</fullName>
    </alternativeName>
</protein>
<dbReference type="InterPro" id="IPR000890">
    <property type="entry name" value="Aliphatic_acid_kin_short-chain"/>
</dbReference>
<dbReference type="SUPFAM" id="SSF53067">
    <property type="entry name" value="Actin-like ATPase domain"/>
    <property type="match status" value="2"/>
</dbReference>
<evidence type="ECO:0000256" key="1">
    <source>
        <dbReference type="ARBA" id="ARBA00008748"/>
    </source>
</evidence>
<name>A0A346XS25_9ACTN</name>
<dbReference type="InterPro" id="IPR043129">
    <property type="entry name" value="ATPase_NBD"/>
</dbReference>
<keyword evidence="6" id="KW-0460">Magnesium</keyword>